<evidence type="ECO:0000256" key="3">
    <source>
        <dbReference type="ARBA" id="ARBA00024221"/>
    </source>
</evidence>
<evidence type="ECO:0000256" key="4">
    <source>
        <dbReference type="ARBA" id="ARBA00031473"/>
    </source>
</evidence>
<dbReference type="InterPro" id="IPR044608">
    <property type="entry name" value="Ect1/PCYT2"/>
</dbReference>
<evidence type="ECO:0000256" key="5">
    <source>
        <dbReference type="SAM" id="Phobius"/>
    </source>
</evidence>
<organism evidence="7 8">
    <name type="scientific">Perkinsus olseni</name>
    <name type="common">Perkinsus atlanticus</name>
    <dbReference type="NCBI Taxonomy" id="32597"/>
    <lineage>
        <taxon>Eukaryota</taxon>
        <taxon>Sar</taxon>
        <taxon>Alveolata</taxon>
        <taxon>Perkinsozoa</taxon>
        <taxon>Perkinsea</taxon>
        <taxon>Perkinsida</taxon>
        <taxon>Perkinsidae</taxon>
        <taxon>Perkinsus</taxon>
    </lineage>
</organism>
<evidence type="ECO:0000313" key="8">
    <source>
        <dbReference type="Proteomes" id="UP000570595"/>
    </source>
</evidence>
<dbReference type="GO" id="GO:0016020">
    <property type="term" value="C:membrane"/>
    <property type="evidence" value="ECO:0007669"/>
    <property type="project" value="InterPro"/>
</dbReference>
<proteinExistence type="predicted"/>
<dbReference type="OrthoDB" id="40021at2759"/>
<dbReference type="UniPathway" id="UPA00558">
    <property type="reaction ID" value="UER00742"/>
</dbReference>
<dbReference type="PANTHER" id="PTHR45780">
    <property type="entry name" value="ETHANOLAMINE-PHOSPHATE CYTIDYLYLTRANSFERASE"/>
    <property type="match status" value="1"/>
</dbReference>
<dbReference type="InterPro" id="IPR014729">
    <property type="entry name" value="Rossmann-like_a/b/a_fold"/>
</dbReference>
<evidence type="ECO:0000256" key="1">
    <source>
        <dbReference type="ARBA" id="ARBA00005189"/>
    </source>
</evidence>
<dbReference type="GO" id="GO:0016780">
    <property type="term" value="F:phosphotransferase activity, for other substituted phosphate groups"/>
    <property type="evidence" value="ECO:0007669"/>
    <property type="project" value="InterPro"/>
</dbReference>
<dbReference type="Proteomes" id="UP000570595">
    <property type="component" value="Unassembled WGS sequence"/>
</dbReference>
<keyword evidence="5" id="KW-0812">Transmembrane</keyword>
<dbReference type="GO" id="GO:0005737">
    <property type="term" value="C:cytoplasm"/>
    <property type="evidence" value="ECO:0007669"/>
    <property type="project" value="TreeGrafter"/>
</dbReference>
<dbReference type="EMBL" id="JABAHT010000660">
    <property type="protein sequence ID" value="KAF4653052.1"/>
    <property type="molecule type" value="Genomic_DNA"/>
</dbReference>
<dbReference type="NCBIfam" id="TIGR00125">
    <property type="entry name" value="cyt_tran_rel"/>
    <property type="match status" value="1"/>
</dbReference>
<feature type="transmembrane region" description="Helical" evidence="5">
    <location>
        <begin position="241"/>
        <end position="257"/>
    </location>
</feature>
<dbReference type="EC" id="2.7.7.14" evidence="3"/>
<feature type="transmembrane region" description="Helical" evidence="5">
    <location>
        <begin position="137"/>
        <end position="156"/>
    </location>
</feature>
<gene>
    <name evidence="7" type="ORF">FOZ61_009247</name>
</gene>
<keyword evidence="5" id="KW-1133">Transmembrane helix</keyword>
<dbReference type="InterPro" id="IPR043130">
    <property type="entry name" value="CDP-OH_PTrfase_TM_dom"/>
</dbReference>
<feature type="domain" description="Cytidyltransferase-like" evidence="6">
    <location>
        <begin position="385"/>
        <end position="510"/>
    </location>
</feature>
<dbReference type="GO" id="GO:0004306">
    <property type="term" value="F:ethanolamine-phosphate cytidylyltransferase activity"/>
    <property type="evidence" value="ECO:0007669"/>
    <property type="project" value="UniProtKB-EC"/>
</dbReference>
<comment type="caution">
    <text evidence="7">The sequence shown here is derived from an EMBL/GenBank/DDBJ whole genome shotgun (WGS) entry which is preliminary data.</text>
</comment>
<dbReference type="PANTHER" id="PTHR45780:SF1">
    <property type="entry name" value="ETHANOLAMINE-PHOSPHATE CYTIDYLYLTRANSFERASE"/>
    <property type="match status" value="1"/>
</dbReference>
<keyword evidence="5" id="KW-0472">Membrane</keyword>
<accession>A0A7J6L1K0</accession>
<feature type="transmembrane region" description="Helical" evidence="5">
    <location>
        <begin position="340"/>
        <end position="362"/>
    </location>
</feature>
<dbReference type="GO" id="GO:0006646">
    <property type="term" value="P:phosphatidylethanolamine biosynthetic process"/>
    <property type="evidence" value="ECO:0007669"/>
    <property type="project" value="UniProtKB-UniPathway"/>
</dbReference>
<comment type="pathway">
    <text evidence="1">Lipid metabolism.</text>
</comment>
<feature type="transmembrane region" description="Helical" evidence="5">
    <location>
        <begin position="63"/>
        <end position="85"/>
    </location>
</feature>
<protein>
    <recommendedName>
        <fullName evidence="3">ethanolamine-phosphate cytidylyltransferase</fullName>
        <ecNumber evidence="3">2.7.7.14</ecNumber>
    </recommendedName>
    <alternativeName>
        <fullName evidence="4">CTP:phosphoethanolamine cytidylyltransferase</fullName>
    </alternativeName>
</protein>
<name>A0A7J6L1K0_PEROL</name>
<evidence type="ECO:0000259" key="6">
    <source>
        <dbReference type="Pfam" id="PF01467"/>
    </source>
</evidence>
<sequence>MSPHVEAQSHKTIPTNTTGVEPFGTRFLTPNDLKNISTWKNDIYDKSLSTRIISPIGDFLAKYIPATLAPNVLTLASLVCALQAYYYTFMYRKTHPYFASATAIVMFTLYQLFDCVDGKHAKNIRNESPLGYLFNQACDNVAVIFIIITMAMLMGFDPDIDSDARCVWYAVQTGQLVFLWSQLSAFKKGFITYGLFTGPGEALFVFQMAIVVKMLTGFDYFRILAMLPDTLSGDPVSQVHTVYYAFLIALIIRVVVIKENPATRNILLFCLLYRTVPSMAVERFYSLWCLDPLGPGLLFVLGITNSTSLESIICDGLFMSIVTADLVVARMAHRDVHGWLVFMAMVSLLDKLAIIACAVFYYCSIFYDICSYMNLPMFTPVKNVYIDGVFDLCHLGHKNHIARALNYGNRLFVGVMSDEDVRKYKRDPIMTLEERVAEVQSLRCVYKVIPNAPCFGMDKEFIRKWNIHVVLASPEYDKPDDNYYRVPREMGILQIMPRTEGVSTSDIIKRIKNRTDLD</sequence>
<dbReference type="AlphaFoldDB" id="A0A7J6L1K0"/>
<comment type="pathway">
    <text evidence="2">Phospholipid metabolism; phosphatidylethanolamine biosynthesis; phosphatidylethanolamine from ethanolamine: step 2/3.</text>
</comment>
<dbReference type="Pfam" id="PF01066">
    <property type="entry name" value="CDP-OH_P_transf"/>
    <property type="match status" value="1"/>
</dbReference>
<dbReference type="Gene3D" id="3.40.50.620">
    <property type="entry name" value="HUPs"/>
    <property type="match status" value="1"/>
</dbReference>
<evidence type="ECO:0000256" key="2">
    <source>
        <dbReference type="ARBA" id="ARBA00024191"/>
    </source>
</evidence>
<feature type="transmembrane region" description="Helical" evidence="5">
    <location>
        <begin position="97"/>
        <end position="116"/>
    </location>
</feature>
<dbReference type="InterPro" id="IPR004821">
    <property type="entry name" value="Cyt_trans-like"/>
</dbReference>
<dbReference type="Gene3D" id="1.20.120.1760">
    <property type="match status" value="1"/>
</dbReference>
<reference evidence="7 8" key="1">
    <citation type="submission" date="2020-04" db="EMBL/GenBank/DDBJ databases">
        <title>Perkinsus olseni comparative genomics.</title>
        <authorList>
            <person name="Bogema D.R."/>
        </authorList>
    </citation>
    <scope>NUCLEOTIDE SEQUENCE [LARGE SCALE GENOMIC DNA]</scope>
    <source>
        <strain evidence="7">ATCC PRA-179</strain>
    </source>
</reference>
<dbReference type="InterPro" id="IPR000462">
    <property type="entry name" value="CDP-OH_P_trans"/>
</dbReference>
<evidence type="ECO:0000313" key="7">
    <source>
        <dbReference type="EMBL" id="KAF4653052.1"/>
    </source>
</evidence>
<dbReference type="SUPFAM" id="SSF52374">
    <property type="entry name" value="Nucleotidylyl transferase"/>
    <property type="match status" value="1"/>
</dbReference>
<dbReference type="Pfam" id="PF01467">
    <property type="entry name" value="CTP_transf_like"/>
    <property type="match status" value="1"/>
</dbReference>